<dbReference type="EC" id="4.2.1.1" evidence="2"/>
<feature type="non-terminal residue" evidence="2">
    <location>
        <position position="223"/>
    </location>
</feature>
<dbReference type="EMBL" id="CADCUQ010000510">
    <property type="protein sequence ID" value="CAA9410293.1"/>
    <property type="molecule type" value="Genomic_DNA"/>
</dbReference>
<gene>
    <name evidence="2" type="ORF">AVDCRST_MAG64-2279</name>
</gene>
<evidence type="ECO:0000256" key="1">
    <source>
        <dbReference type="SAM" id="MobiDB-lite"/>
    </source>
</evidence>
<feature type="compositionally biased region" description="Basic residues" evidence="1">
    <location>
        <begin position="203"/>
        <end position="223"/>
    </location>
</feature>
<protein>
    <submittedName>
        <fullName evidence="2">Carbonic anhydrase, beta class</fullName>
        <ecNumber evidence="2">4.2.1.1</ecNumber>
    </submittedName>
</protein>
<proteinExistence type="predicted"/>
<feature type="compositionally biased region" description="Basic and acidic residues" evidence="1">
    <location>
        <begin position="144"/>
        <end position="161"/>
    </location>
</feature>
<organism evidence="2">
    <name type="scientific">uncultured Phycisphaerae bacterium</name>
    <dbReference type="NCBI Taxonomy" id="904963"/>
    <lineage>
        <taxon>Bacteria</taxon>
        <taxon>Pseudomonadati</taxon>
        <taxon>Planctomycetota</taxon>
        <taxon>Phycisphaerae</taxon>
        <taxon>environmental samples</taxon>
    </lineage>
</organism>
<name>A0A6J4PHK7_9BACT</name>
<feature type="compositionally biased region" description="Basic and acidic residues" evidence="1">
    <location>
        <begin position="117"/>
        <end position="135"/>
    </location>
</feature>
<feature type="compositionally biased region" description="Basic residues" evidence="1">
    <location>
        <begin position="82"/>
        <end position="96"/>
    </location>
</feature>
<evidence type="ECO:0000313" key="2">
    <source>
        <dbReference type="EMBL" id="CAA9410293.1"/>
    </source>
</evidence>
<dbReference type="GO" id="GO:0004089">
    <property type="term" value="F:carbonate dehydratase activity"/>
    <property type="evidence" value="ECO:0007669"/>
    <property type="project" value="UniProtKB-EC"/>
</dbReference>
<sequence length="223" mass="24492">AETRPRRPPLPVQPLPLAARAVRTAGPRAEPRGAVHHLLRLADQPEPDHAHPAGRPVHHPQRGEHRAAARGRQRGRGGGDRVRRRRAGGQGHHRLRALPVRRDEGAARPRLAGEPSADERLAQARGRDPVGRPREVQGAGQGRETQRHDPGERAPAAREPAHPPVGGGGPLGRHAQAPRLGLQDRDRRGLRLRPGMRAVRPDRRPRRRSDPRAGAPHRRPGHL</sequence>
<feature type="non-terminal residue" evidence="2">
    <location>
        <position position="1"/>
    </location>
</feature>
<dbReference type="AlphaFoldDB" id="A0A6J4PHK7"/>
<reference evidence="2" key="1">
    <citation type="submission" date="2020-02" db="EMBL/GenBank/DDBJ databases">
        <authorList>
            <person name="Meier V. D."/>
        </authorList>
    </citation>
    <scope>NUCLEOTIDE SEQUENCE</scope>
    <source>
        <strain evidence="2">AVDCRST_MAG64</strain>
    </source>
</reference>
<keyword evidence="2" id="KW-0456">Lyase</keyword>
<accession>A0A6J4PHK7</accession>
<feature type="region of interest" description="Disordered" evidence="1">
    <location>
        <begin position="1"/>
        <end position="223"/>
    </location>
</feature>